<comment type="caution">
    <text evidence="2">The sequence shown here is derived from an EMBL/GenBank/DDBJ whole genome shotgun (WGS) entry which is preliminary data.</text>
</comment>
<sequence length="616" mass="71662">MSTIIHEDPREGRRKSSTSKSENTQLHTIIFFPIDYDDPNNVSITNIEMADNCLRTGPHKHMVRKPELEQTPLAITEMPDYFQGPHFDRVKRRLRSIYFHNNRKFENKVYIDEGSDSYAAEEEQGDSEGVLLYPSREEVALDSAKIYDLVAFDALAKKDGLWRPRWHQCDLSSTISGRKQCPFDNDEYRDVWHGKSQILKRGHSSCTSKVETVFWNKKSGEPACYTKLQEIHKKHKNDDLREINSEEWPGEYVESLQKWGELRVFIAMQDHKDKHGKTIRKPYVVDIIKTHFTTEAESKKFQERHGPPIKEDEKTRKRKGYGRDYRAKEVTKAYLERWLKARKMWAKELSKRKKEDWINALEDDDRRRLARGDSADRPNHKHEPKGGSASQSNPREKPDDDFPKLTDEGPIVRCTYFSYRMYVSRLNLDSTEVFKSYDRINVPAIKRFALSQYRRFYRRYPKHFESLSVGARIDIGVGPKQSLFINEVTRWWFASWFDGFEDIGSQGTIAQAFADSFSQVYRVHPHEPNEPVPESSDDEDDYDDDGERKKLTTLYKQKQEKTVPRERRKPTASGGGGAGKDGGANGKSHGKRPPVDDDNEDDVQRTAPKKNRKSLG</sequence>
<evidence type="ECO:0000256" key="1">
    <source>
        <dbReference type="SAM" id="MobiDB-lite"/>
    </source>
</evidence>
<dbReference type="Proteomes" id="UP001140513">
    <property type="component" value="Unassembled WGS sequence"/>
</dbReference>
<evidence type="ECO:0000313" key="2">
    <source>
        <dbReference type="EMBL" id="KAJ4355846.1"/>
    </source>
</evidence>
<dbReference type="AlphaFoldDB" id="A0A9W8XQ47"/>
<feature type="region of interest" description="Disordered" evidence="1">
    <location>
        <begin position="368"/>
        <end position="406"/>
    </location>
</feature>
<evidence type="ECO:0000313" key="3">
    <source>
        <dbReference type="Proteomes" id="UP001140513"/>
    </source>
</evidence>
<feature type="compositionally biased region" description="Acidic residues" evidence="1">
    <location>
        <begin position="535"/>
        <end position="545"/>
    </location>
</feature>
<feature type="compositionally biased region" description="Basic and acidic residues" evidence="1">
    <location>
        <begin position="368"/>
        <end position="378"/>
    </location>
</feature>
<feature type="compositionally biased region" description="Gly residues" evidence="1">
    <location>
        <begin position="573"/>
        <end position="585"/>
    </location>
</feature>
<reference evidence="2" key="1">
    <citation type="submission" date="2022-10" db="EMBL/GenBank/DDBJ databases">
        <title>Tapping the CABI collections for fungal endophytes: first genome assemblies for Collariella, Neodidymelliopsis, Ascochyta clinopodiicola, Didymella pomorum, Didymosphaeria variabile, Neocosmospora piperis and Neocucurbitaria cava.</title>
        <authorList>
            <person name="Hill R."/>
        </authorList>
    </citation>
    <scope>NUCLEOTIDE SEQUENCE</scope>
    <source>
        <strain evidence="2">IMI 356815</strain>
    </source>
</reference>
<dbReference type="RefSeq" id="XP_056072972.1">
    <property type="nucleotide sequence ID" value="XM_056212664.1"/>
</dbReference>
<dbReference type="OrthoDB" id="4789692at2759"/>
<proteinExistence type="predicted"/>
<feature type="region of interest" description="Disordered" evidence="1">
    <location>
        <begin position="524"/>
        <end position="616"/>
    </location>
</feature>
<dbReference type="EMBL" id="JAPEUX010000003">
    <property type="protein sequence ID" value="KAJ4355846.1"/>
    <property type="molecule type" value="Genomic_DNA"/>
</dbReference>
<feature type="compositionally biased region" description="Basic and acidic residues" evidence="1">
    <location>
        <begin position="1"/>
        <end position="11"/>
    </location>
</feature>
<feature type="compositionally biased region" description="Basic residues" evidence="1">
    <location>
        <begin position="607"/>
        <end position="616"/>
    </location>
</feature>
<feature type="compositionally biased region" description="Basic and acidic residues" evidence="1">
    <location>
        <begin position="394"/>
        <end position="406"/>
    </location>
</feature>
<dbReference type="GeneID" id="80907397"/>
<feature type="region of interest" description="Disordered" evidence="1">
    <location>
        <begin position="1"/>
        <end position="22"/>
    </location>
</feature>
<name>A0A9W8XQ47_9PLEO</name>
<feature type="region of interest" description="Disordered" evidence="1">
    <location>
        <begin position="296"/>
        <end position="320"/>
    </location>
</feature>
<protein>
    <submittedName>
        <fullName evidence="2">Uncharacterized protein</fullName>
    </submittedName>
</protein>
<organism evidence="2 3">
    <name type="scientific">Didymosphaeria variabile</name>
    <dbReference type="NCBI Taxonomy" id="1932322"/>
    <lineage>
        <taxon>Eukaryota</taxon>
        <taxon>Fungi</taxon>
        <taxon>Dikarya</taxon>
        <taxon>Ascomycota</taxon>
        <taxon>Pezizomycotina</taxon>
        <taxon>Dothideomycetes</taxon>
        <taxon>Pleosporomycetidae</taxon>
        <taxon>Pleosporales</taxon>
        <taxon>Massarineae</taxon>
        <taxon>Didymosphaeriaceae</taxon>
        <taxon>Didymosphaeria</taxon>
    </lineage>
</organism>
<accession>A0A9W8XQ47</accession>
<keyword evidence="3" id="KW-1185">Reference proteome</keyword>
<gene>
    <name evidence="2" type="ORF">N0V89_003867</name>
</gene>